<keyword evidence="2 4" id="KW-0863">Zinc-finger</keyword>
<evidence type="ECO:0000313" key="8">
    <source>
        <dbReference type="Proteomes" id="UP001324115"/>
    </source>
</evidence>
<gene>
    <name evidence="7" type="ORF">RGQ29_015206</name>
</gene>
<dbReference type="PANTHER" id="PTHR31251:SF208">
    <property type="entry name" value="SQUAMOSA PROMOTER-BINDING-LIKE PROTEIN 18"/>
    <property type="match status" value="1"/>
</dbReference>
<dbReference type="SUPFAM" id="SSF103612">
    <property type="entry name" value="SBT domain"/>
    <property type="match status" value="1"/>
</dbReference>
<comment type="caution">
    <text evidence="7">The sequence shown here is derived from an EMBL/GenBank/DDBJ whole genome shotgun (WGS) entry which is preliminary data.</text>
</comment>
<dbReference type="PANTHER" id="PTHR31251">
    <property type="entry name" value="SQUAMOSA PROMOTER-BINDING-LIKE PROTEIN 4"/>
    <property type="match status" value="1"/>
</dbReference>
<accession>A0AAN7FNP0</accession>
<feature type="region of interest" description="Disordered" evidence="5">
    <location>
        <begin position="261"/>
        <end position="280"/>
    </location>
</feature>
<dbReference type="InterPro" id="IPR004333">
    <property type="entry name" value="SBP_dom"/>
</dbReference>
<feature type="region of interest" description="Disordered" evidence="5">
    <location>
        <begin position="47"/>
        <end position="69"/>
    </location>
</feature>
<evidence type="ECO:0000259" key="6">
    <source>
        <dbReference type="PROSITE" id="PS51141"/>
    </source>
</evidence>
<keyword evidence="8" id="KW-1185">Reference proteome</keyword>
<keyword evidence="1" id="KW-0479">Metal-binding</keyword>
<dbReference type="PROSITE" id="PS51141">
    <property type="entry name" value="ZF_SBP"/>
    <property type="match status" value="1"/>
</dbReference>
<evidence type="ECO:0000256" key="4">
    <source>
        <dbReference type="PROSITE-ProRule" id="PRU00470"/>
    </source>
</evidence>
<dbReference type="Proteomes" id="UP001324115">
    <property type="component" value="Unassembled WGS sequence"/>
</dbReference>
<dbReference type="GO" id="GO:0003677">
    <property type="term" value="F:DNA binding"/>
    <property type="evidence" value="ECO:0007669"/>
    <property type="project" value="InterPro"/>
</dbReference>
<sequence>MFKNDFYMYTCTSASPKEFQKVQEQETIFLGFHSLGEFDEGKRSCRKRLDGHNRRRRKPQPDSLSLNSGRFHSSYQGTRILSFTSPQIFPQGAVVSSPWTGAVKAESDAAALYNSYPQLNYSDRKNSINPGSLYDNYKGGKQFPFSQGSSSSLLGASISQPLLDANFASSNDSRSQKVFSNGLNQVIDSDCALSLLSSTPTETRQVGLSHMVQSNPIHTGQSLVPSLHYNGFGMEVKENSSALGSSNTNIHCQGMFSIGPHDSDGSSATGPNQTLSFLWE</sequence>
<organism evidence="7 8">
    <name type="scientific">Quercus rubra</name>
    <name type="common">Northern red oak</name>
    <name type="synonym">Quercus borealis</name>
    <dbReference type="NCBI Taxonomy" id="3512"/>
    <lineage>
        <taxon>Eukaryota</taxon>
        <taxon>Viridiplantae</taxon>
        <taxon>Streptophyta</taxon>
        <taxon>Embryophyta</taxon>
        <taxon>Tracheophyta</taxon>
        <taxon>Spermatophyta</taxon>
        <taxon>Magnoliopsida</taxon>
        <taxon>eudicotyledons</taxon>
        <taxon>Gunneridae</taxon>
        <taxon>Pentapetalae</taxon>
        <taxon>rosids</taxon>
        <taxon>fabids</taxon>
        <taxon>Fagales</taxon>
        <taxon>Fagaceae</taxon>
        <taxon>Quercus</taxon>
    </lineage>
</organism>
<dbReference type="AlphaFoldDB" id="A0AAN7FNP0"/>
<proteinExistence type="predicted"/>
<name>A0AAN7FNP0_QUERU</name>
<feature type="compositionally biased region" description="Polar residues" evidence="5">
    <location>
        <begin position="265"/>
        <end position="280"/>
    </location>
</feature>
<dbReference type="GO" id="GO:0005634">
    <property type="term" value="C:nucleus"/>
    <property type="evidence" value="ECO:0007669"/>
    <property type="project" value="InterPro"/>
</dbReference>
<keyword evidence="3" id="KW-0862">Zinc</keyword>
<evidence type="ECO:0000256" key="3">
    <source>
        <dbReference type="ARBA" id="ARBA00022833"/>
    </source>
</evidence>
<reference evidence="7 8" key="1">
    <citation type="journal article" date="2023" name="G3 (Bethesda)">
        <title>A haplotype-resolved chromosome-scale genome for Quercus rubra L. provides insights into the genetics of adaptive traits for red oak species.</title>
        <authorList>
            <person name="Kapoor B."/>
            <person name="Jenkins J."/>
            <person name="Schmutz J."/>
            <person name="Zhebentyayeva T."/>
            <person name="Kuelheim C."/>
            <person name="Coggeshall M."/>
            <person name="Heim C."/>
            <person name="Lasky J.R."/>
            <person name="Leites L."/>
            <person name="Islam-Faridi N."/>
            <person name="Romero-Severson J."/>
            <person name="DeLeo V.L."/>
            <person name="Lucas S.M."/>
            <person name="Lazic D."/>
            <person name="Gailing O."/>
            <person name="Carlson J."/>
            <person name="Staton M."/>
        </authorList>
    </citation>
    <scope>NUCLEOTIDE SEQUENCE [LARGE SCALE GENOMIC DNA]</scope>
    <source>
        <strain evidence="7">Pseudo-F2</strain>
    </source>
</reference>
<dbReference type="InterPro" id="IPR044817">
    <property type="entry name" value="SBP-like"/>
</dbReference>
<evidence type="ECO:0000256" key="2">
    <source>
        <dbReference type="ARBA" id="ARBA00022771"/>
    </source>
</evidence>
<dbReference type="EMBL" id="JAXUIC010000003">
    <property type="protein sequence ID" value="KAK4597592.1"/>
    <property type="molecule type" value="Genomic_DNA"/>
</dbReference>
<feature type="domain" description="SBP-type" evidence="6">
    <location>
        <begin position="1"/>
        <end position="59"/>
    </location>
</feature>
<dbReference type="Pfam" id="PF03110">
    <property type="entry name" value="SBP"/>
    <property type="match status" value="1"/>
</dbReference>
<evidence type="ECO:0000256" key="5">
    <source>
        <dbReference type="SAM" id="MobiDB-lite"/>
    </source>
</evidence>
<evidence type="ECO:0000313" key="7">
    <source>
        <dbReference type="EMBL" id="KAK4597592.1"/>
    </source>
</evidence>
<dbReference type="InterPro" id="IPR036893">
    <property type="entry name" value="SBP_sf"/>
</dbReference>
<protein>
    <recommendedName>
        <fullName evidence="6">SBP-type domain-containing protein</fullName>
    </recommendedName>
</protein>
<dbReference type="GO" id="GO:0008270">
    <property type="term" value="F:zinc ion binding"/>
    <property type="evidence" value="ECO:0007669"/>
    <property type="project" value="UniProtKB-KW"/>
</dbReference>
<evidence type="ECO:0000256" key="1">
    <source>
        <dbReference type="ARBA" id="ARBA00022723"/>
    </source>
</evidence>